<evidence type="ECO:0000256" key="2">
    <source>
        <dbReference type="ARBA" id="ARBA00022692"/>
    </source>
</evidence>
<proteinExistence type="predicted"/>
<feature type="transmembrane region" description="Helical" evidence="6">
    <location>
        <begin position="64"/>
        <end position="86"/>
    </location>
</feature>
<dbReference type="GO" id="GO:0017004">
    <property type="term" value="P:cytochrome complex assembly"/>
    <property type="evidence" value="ECO:0007669"/>
    <property type="project" value="UniProtKB-KW"/>
</dbReference>
<sequence length="391" mass="44195">MFKDLKTLLVRFFTSLELTVVLLVMSIILVFVATLDQVNLGIWEVQQKYFHSFFVMWRPAGGGFGIPIFPGGYLIGGLLFVNLVAAHVYRFKFQWRRAGIIIAHAGLIVLLVGELLTGLWQHEYQMQLAPGETKSYAESFRRYELAIIDTTDPKVDHVIAIPDSMLAKDKPIQVPSLPFQIVPRALYPNAVLRMRTDADKDQPSLATVGIGPQVFAAPAPVTYKPDERNLPAAFVELIGPDHSLGTYLVSPQLGMPQQFSYAGHDYTIAYRIERRYMPFSLTLNSLHHDVYPGSDIPKNFSSIVRLRSNDGKEDRIVRIYMNNPLRYGGLTFYQYQMNSAGTGFSVLQVVRNPSWLMPYISCLMLAFGLLIHFLIMLFGFVRKRRPAVAKA</sequence>
<dbReference type="EMBL" id="MLJW01000064">
    <property type="protein sequence ID" value="OIR03637.1"/>
    <property type="molecule type" value="Genomic_DNA"/>
</dbReference>
<keyword evidence="4 6" id="KW-1133">Transmembrane helix</keyword>
<keyword evidence="3" id="KW-0201">Cytochrome c-type biogenesis</keyword>
<evidence type="ECO:0000256" key="4">
    <source>
        <dbReference type="ARBA" id="ARBA00022989"/>
    </source>
</evidence>
<accession>A0A1J5SHL3</accession>
<evidence type="ECO:0000313" key="8">
    <source>
        <dbReference type="EMBL" id="OIR03637.1"/>
    </source>
</evidence>
<dbReference type="GO" id="GO:0016020">
    <property type="term" value="C:membrane"/>
    <property type="evidence" value="ECO:0007669"/>
    <property type="project" value="UniProtKB-SubCell"/>
</dbReference>
<feature type="transmembrane region" description="Helical" evidence="6">
    <location>
        <begin position="355"/>
        <end position="381"/>
    </location>
</feature>
<feature type="transmembrane region" description="Helical" evidence="6">
    <location>
        <begin position="98"/>
        <end position="120"/>
    </location>
</feature>
<organism evidence="8">
    <name type="scientific">mine drainage metagenome</name>
    <dbReference type="NCBI Taxonomy" id="410659"/>
    <lineage>
        <taxon>unclassified sequences</taxon>
        <taxon>metagenomes</taxon>
        <taxon>ecological metagenomes</taxon>
    </lineage>
</organism>
<comment type="caution">
    <text evidence="8">The sequence shown here is derived from an EMBL/GenBank/DDBJ whole genome shotgun (WGS) entry which is preliminary data.</text>
</comment>
<keyword evidence="5 6" id="KW-0472">Membrane</keyword>
<keyword evidence="2 6" id="KW-0812">Transmembrane</keyword>
<evidence type="ECO:0000259" key="7">
    <source>
        <dbReference type="Pfam" id="PF05140"/>
    </source>
</evidence>
<dbReference type="InterPro" id="IPR007816">
    <property type="entry name" value="ResB-like_domain"/>
</dbReference>
<protein>
    <submittedName>
        <fullName evidence="8">Cytochrome c biogenesis protein Ccs1</fullName>
    </submittedName>
</protein>
<reference evidence="8" key="1">
    <citation type="submission" date="2016-10" db="EMBL/GenBank/DDBJ databases">
        <title>Sequence of Gallionella enrichment culture.</title>
        <authorList>
            <person name="Poehlein A."/>
            <person name="Muehling M."/>
            <person name="Daniel R."/>
        </authorList>
    </citation>
    <scope>NUCLEOTIDE SEQUENCE</scope>
</reference>
<name>A0A1J5SHL3_9ZZZZ</name>
<dbReference type="PANTHER" id="PTHR31566">
    <property type="entry name" value="CYTOCHROME C BIOGENESIS PROTEIN CCS1, CHLOROPLASTIC"/>
    <property type="match status" value="1"/>
</dbReference>
<evidence type="ECO:0000256" key="6">
    <source>
        <dbReference type="SAM" id="Phobius"/>
    </source>
</evidence>
<feature type="domain" description="ResB-like" evidence="7">
    <location>
        <begin position="274"/>
        <end position="337"/>
    </location>
</feature>
<dbReference type="InterPro" id="IPR023494">
    <property type="entry name" value="Cyt_c_bgen_Ccs1/CcsB/ResB"/>
</dbReference>
<gene>
    <name evidence="8" type="primary">ccs1_1</name>
    <name evidence="8" type="ORF">GALL_142590</name>
</gene>
<evidence type="ECO:0000256" key="1">
    <source>
        <dbReference type="ARBA" id="ARBA00004141"/>
    </source>
</evidence>
<evidence type="ECO:0000256" key="3">
    <source>
        <dbReference type="ARBA" id="ARBA00022748"/>
    </source>
</evidence>
<dbReference type="Pfam" id="PF05140">
    <property type="entry name" value="ResB"/>
    <property type="match status" value="1"/>
</dbReference>
<dbReference type="AlphaFoldDB" id="A0A1J5SHL3"/>
<evidence type="ECO:0000256" key="5">
    <source>
        <dbReference type="ARBA" id="ARBA00023136"/>
    </source>
</evidence>
<feature type="transmembrane region" description="Helical" evidence="6">
    <location>
        <begin position="12"/>
        <end position="35"/>
    </location>
</feature>
<comment type="subcellular location">
    <subcellularLocation>
        <location evidence="1">Membrane</location>
        <topology evidence="1">Multi-pass membrane protein</topology>
    </subcellularLocation>
</comment>